<dbReference type="AlphaFoldDB" id="A0A1N7LMD8"/>
<dbReference type="InterPro" id="IPR001753">
    <property type="entry name" value="Enoyl-CoA_hydra/iso"/>
</dbReference>
<dbReference type="Gene3D" id="1.10.12.10">
    <property type="entry name" value="Lyase 2-enoyl-coa Hydratase, Chain A, domain 2"/>
    <property type="match status" value="1"/>
</dbReference>
<evidence type="ECO:0000313" key="3">
    <source>
        <dbReference type="EMBL" id="SIS74977.1"/>
    </source>
</evidence>
<dbReference type="Proteomes" id="UP000185999">
    <property type="component" value="Unassembled WGS sequence"/>
</dbReference>
<proteinExistence type="inferred from homology"/>
<reference evidence="4" key="1">
    <citation type="submission" date="2017-01" db="EMBL/GenBank/DDBJ databases">
        <authorList>
            <person name="Varghese N."/>
            <person name="Submissions S."/>
        </authorList>
    </citation>
    <scope>NUCLEOTIDE SEQUENCE [LARGE SCALE GENOMIC DNA]</scope>
    <source>
        <strain evidence="4">DSM 22306</strain>
    </source>
</reference>
<dbReference type="GO" id="GO:0016829">
    <property type="term" value="F:lyase activity"/>
    <property type="evidence" value="ECO:0007669"/>
    <property type="project" value="UniProtKB-KW"/>
</dbReference>
<name>A0A1N7LMD8_9GAMM</name>
<accession>A0A1N7LMD8</accession>
<dbReference type="PANTHER" id="PTHR11941">
    <property type="entry name" value="ENOYL-COA HYDRATASE-RELATED"/>
    <property type="match status" value="1"/>
</dbReference>
<protein>
    <submittedName>
        <fullName evidence="3">Enoyl-CoA hydratase/carnithine racemase</fullName>
    </submittedName>
</protein>
<evidence type="ECO:0000256" key="2">
    <source>
        <dbReference type="ARBA" id="ARBA00023239"/>
    </source>
</evidence>
<dbReference type="InterPro" id="IPR014748">
    <property type="entry name" value="Enoyl-CoA_hydra_C"/>
</dbReference>
<dbReference type="RefSeq" id="WP_054341532.1">
    <property type="nucleotide sequence ID" value="NZ_FTOE01000004.1"/>
</dbReference>
<comment type="similarity">
    <text evidence="1">Belongs to the enoyl-CoA hydratase/isomerase family.</text>
</comment>
<dbReference type="EMBL" id="FTOE01000004">
    <property type="protein sequence ID" value="SIS74977.1"/>
    <property type="molecule type" value="Genomic_DNA"/>
</dbReference>
<keyword evidence="4" id="KW-1185">Reference proteome</keyword>
<dbReference type="Gene3D" id="3.90.226.10">
    <property type="entry name" value="2-enoyl-CoA Hydratase, Chain A, domain 1"/>
    <property type="match status" value="1"/>
</dbReference>
<sequence>MPTTLPQLTDATLLLSNRIALLTFNRDDVRNALTGTHLIDDILTTIQWVNQNDNVSVLVMTGAGKAFSAGGNIKEMLEREGEYRDGAFGGDVYEIQNKYRRGIQKIPLAVYNCEVPVIAAVNGAAIGAGFDLTCMCDMRIGSTDALLGETFVNLGIIPGDGGAWFLQKLIGYQKAAEMTFTGRLVKADEAKTMGLLLDVVTPEELMPTAMKLAQQIAAKPPQALRMTKRLMKAAQRQELAEFLDLCAVFQGMCHNTEDHMEAVTAFVEKRPGKYQGK</sequence>
<evidence type="ECO:0000256" key="1">
    <source>
        <dbReference type="ARBA" id="ARBA00005254"/>
    </source>
</evidence>
<dbReference type="PANTHER" id="PTHR11941:SF54">
    <property type="entry name" value="ENOYL-COA HYDRATASE, MITOCHONDRIAL"/>
    <property type="match status" value="1"/>
</dbReference>
<organism evidence="3 4">
    <name type="scientific">Neptunomonas antarctica</name>
    <dbReference type="NCBI Taxonomy" id="619304"/>
    <lineage>
        <taxon>Bacteria</taxon>
        <taxon>Pseudomonadati</taxon>
        <taxon>Pseudomonadota</taxon>
        <taxon>Gammaproteobacteria</taxon>
        <taxon>Oceanospirillales</taxon>
        <taxon>Oceanospirillaceae</taxon>
        <taxon>Neptunomonas</taxon>
    </lineage>
</organism>
<dbReference type="CDD" id="cd06558">
    <property type="entry name" value="crotonase-like"/>
    <property type="match status" value="1"/>
</dbReference>
<dbReference type="Pfam" id="PF00378">
    <property type="entry name" value="ECH_1"/>
    <property type="match status" value="1"/>
</dbReference>
<keyword evidence="2" id="KW-0456">Lyase</keyword>
<dbReference type="OrthoDB" id="9807606at2"/>
<dbReference type="SUPFAM" id="SSF52096">
    <property type="entry name" value="ClpP/crotonase"/>
    <property type="match status" value="1"/>
</dbReference>
<dbReference type="GO" id="GO:0006635">
    <property type="term" value="P:fatty acid beta-oxidation"/>
    <property type="evidence" value="ECO:0007669"/>
    <property type="project" value="TreeGrafter"/>
</dbReference>
<evidence type="ECO:0000313" key="4">
    <source>
        <dbReference type="Proteomes" id="UP000185999"/>
    </source>
</evidence>
<gene>
    <name evidence="3" type="ORF">SAMN05421760_104156</name>
</gene>
<dbReference type="InterPro" id="IPR029045">
    <property type="entry name" value="ClpP/crotonase-like_dom_sf"/>
</dbReference>
<dbReference type="STRING" id="619304.SAMN05421760_104156"/>